<name>A0A915DNZ9_9BILA</name>
<keyword evidence="2" id="KW-1185">Reference proteome</keyword>
<protein>
    <submittedName>
        <fullName evidence="3">Uncharacterized protein</fullName>
    </submittedName>
</protein>
<feature type="transmembrane region" description="Helical" evidence="1">
    <location>
        <begin position="55"/>
        <end position="80"/>
    </location>
</feature>
<dbReference type="WBParaSite" id="jg22014">
    <property type="protein sequence ID" value="jg22014"/>
    <property type="gene ID" value="jg22014"/>
</dbReference>
<accession>A0A915DNZ9</accession>
<dbReference type="Proteomes" id="UP000887574">
    <property type="component" value="Unplaced"/>
</dbReference>
<dbReference type="AlphaFoldDB" id="A0A915DNZ9"/>
<feature type="transmembrane region" description="Helical" evidence="1">
    <location>
        <begin position="86"/>
        <end position="106"/>
    </location>
</feature>
<evidence type="ECO:0000256" key="1">
    <source>
        <dbReference type="SAM" id="Phobius"/>
    </source>
</evidence>
<reference evidence="3" key="1">
    <citation type="submission" date="2022-11" db="UniProtKB">
        <authorList>
            <consortium name="WormBaseParasite"/>
        </authorList>
    </citation>
    <scope>IDENTIFICATION</scope>
</reference>
<keyword evidence="1" id="KW-0812">Transmembrane</keyword>
<sequence>MPCSISEELEGNPKYRVCCRLFHVKDVIVALTIFKTLFVVIFVAWRLAQSSSFAVLTLASIFGLSMILSSYGFLVIGVVIKRYTLLIPYFTLCVLLILILMMKLFVEVMSTANTKDTLQSRQMKRIGAQTFVVMVEIYSVYLVWKVFNYITDSYMEDEYLMTKRLSDRREQYFMDLGISSRKPKLVKISIDNPLLSTATASLIINQMKPALKKALPQDENKYYTSFNTVQAGVDGNTQKISSITNTESTKSEAF</sequence>
<organism evidence="2 3">
    <name type="scientific">Ditylenchus dipsaci</name>
    <dbReference type="NCBI Taxonomy" id="166011"/>
    <lineage>
        <taxon>Eukaryota</taxon>
        <taxon>Metazoa</taxon>
        <taxon>Ecdysozoa</taxon>
        <taxon>Nematoda</taxon>
        <taxon>Chromadorea</taxon>
        <taxon>Rhabditida</taxon>
        <taxon>Tylenchina</taxon>
        <taxon>Tylenchomorpha</taxon>
        <taxon>Sphaerularioidea</taxon>
        <taxon>Anguinidae</taxon>
        <taxon>Anguininae</taxon>
        <taxon>Ditylenchus</taxon>
    </lineage>
</organism>
<feature type="transmembrane region" description="Helical" evidence="1">
    <location>
        <begin position="27"/>
        <end position="48"/>
    </location>
</feature>
<keyword evidence="1" id="KW-0472">Membrane</keyword>
<proteinExistence type="predicted"/>
<evidence type="ECO:0000313" key="3">
    <source>
        <dbReference type="WBParaSite" id="jg22014"/>
    </source>
</evidence>
<feature type="transmembrane region" description="Helical" evidence="1">
    <location>
        <begin position="126"/>
        <end position="144"/>
    </location>
</feature>
<evidence type="ECO:0000313" key="2">
    <source>
        <dbReference type="Proteomes" id="UP000887574"/>
    </source>
</evidence>
<keyword evidence="1" id="KW-1133">Transmembrane helix</keyword>